<feature type="compositionally biased region" description="Polar residues" evidence="2">
    <location>
        <begin position="533"/>
        <end position="550"/>
    </location>
</feature>
<dbReference type="Pfam" id="PF04857">
    <property type="entry name" value="CAF1"/>
    <property type="match status" value="1"/>
</dbReference>
<name>A0AAN6DNH6_9EURO</name>
<dbReference type="GO" id="GO:1990431">
    <property type="term" value="P:priRNA 3'-end processing"/>
    <property type="evidence" value="ECO:0007669"/>
    <property type="project" value="TreeGrafter"/>
</dbReference>
<feature type="compositionally biased region" description="Acidic residues" evidence="2">
    <location>
        <begin position="574"/>
        <end position="589"/>
    </location>
</feature>
<accession>A0AAN6DNH6</accession>
<gene>
    <name evidence="4" type="ORF">EDD36DRAFT_448064</name>
</gene>
<dbReference type="EMBL" id="MU404363">
    <property type="protein sequence ID" value="KAI1608372.1"/>
    <property type="molecule type" value="Genomic_DNA"/>
</dbReference>
<dbReference type="Gene3D" id="3.30.420.10">
    <property type="entry name" value="Ribonuclease H-like superfamily/Ribonuclease H"/>
    <property type="match status" value="2"/>
</dbReference>
<protein>
    <submittedName>
        <fullName evidence="4">Poly(A)-specific ribonuclease</fullName>
    </submittedName>
</protein>
<dbReference type="GO" id="GO:1990432">
    <property type="term" value="P:siRNA 3'-end processing"/>
    <property type="evidence" value="ECO:0007669"/>
    <property type="project" value="TreeGrafter"/>
</dbReference>
<dbReference type="InterPro" id="IPR012337">
    <property type="entry name" value="RNaseH-like_sf"/>
</dbReference>
<dbReference type="PANTHER" id="PTHR15092:SF22">
    <property type="entry name" value="POLY(A)-SPECIFIC RIBONUCLEASE PNLDC1"/>
    <property type="match status" value="1"/>
</dbReference>
<dbReference type="InterPro" id="IPR051181">
    <property type="entry name" value="CAF1_poly(A)_ribonucleases"/>
</dbReference>
<comment type="similarity">
    <text evidence="1">Belongs to the CAF1 family.</text>
</comment>
<evidence type="ECO:0000313" key="4">
    <source>
        <dbReference type="EMBL" id="KAI1608372.1"/>
    </source>
</evidence>
<proteinExistence type="inferred from homology"/>
<feature type="region of interest" description="Disordered" evidence="2">
    <location>
        <begin position="523"/>
        <end position="557"/>
    </location>
</feature>
<dbReference type="GO" id="GO:0005634">
    <property type="term" value="C:nucleus"/>
    <property type="evidence" value="ECO:0007669"/>
    <property type="project" value="TreeGrafter"/>
</dbReference>
<dbReference type="GO" id="GO:0003723">
    <property type="term" value="F:RNA binding"/>
    <property type="evidence" value="ECO:0007669"/>
    <property type="project" value="TreeGrafter"/>
</dbReference>
<evidence type="ECO:0000256" key="1">
    <source>
        <dbReference type="ARBA" id="ARBA00008372"/>
    </source>
</evidence>
<dbReference type="Proteomes" id="UP001203852">
    <property type="component" value="Unassembled WGS sequence"/>
</dbReference>
<dbReference type="InterPro" id="IPR036397">
    <property type="entry name" value="RNaseH_sf"/>
</dbReference>
<evidence type="ECO:0000256" key="2">
    <source>
        <dbReference type="SAM" id="MobiDB-lite"/>
    </source>
</evidence>
<feature type="chain" id="PRO_5043025508" evidence="3">
    <location>
        <begin position="18"/>
        <end position="640"/>
    </location>
</feature>
<dbReference type="GO" id="GO:0000289">
    <property type="term" value="P:nuclear-transcribed mRNA poly(A) tail shortening"/>
    <property type="evidence" value="ECO:0007669"/>
    <property type="project" value="TreeGrafter"/>
</dbReference>
<reference evidence="4" key="1">
    <citation type="journal article" date="2022" name="bioRxiv">
        <title>Deciphering the potential niche of two novel black yeast fungi from a biological soil crust based on their genomes, phenotypes, and melanin regulation.</title>
        <authorList>
            <consortium name="DOE Joint Genome Institute"/>
            <person name="Carr E.C."/>
            <person name="Barton Q."/>
            <person name="Grambo S."/>
            <person name="Sullivan M."/>
            <person name="Renfro C.M."/>
            <person name="Kuo A."/>
            <person name="Pangilinan J."/>
            <person name="Lipzen A."/>
            <person name="Keymanesh K."/>
            <person name="Savage E."/>
            <person name="Barry K."/>
            <person name="Grigoriev I.V."/>
            <person name="Riekhof W.R."/>
            <person name="Harris S.S."/>
        </authorList>
    </citation>
    <scope>NUCLEOTIDE SEQUENCE</scope>
    <source>
        <strain evidence="4">JF 03-4F</strain>
    </source>
</reference>
<organism evidence="4 5">
    <name type="scientific">Exophiala viscosa</name>
    <dbReference type="NCBI Taxonomy" id="2486360"/>
    <lineage>
        <taxon>Eukaryota</taxon>
        <taxon>Fungi</taxon>
        <taxon>Dikarya</taxon>
        <taxon>Ascomycota</taxon>
        <taxon>Pezizomycotina</taxon>
        <taxon>Eurotiomycetes</taxon>
        <taxon>Chaetothyriomycetidae</taxon>
        <taxon>Chaetothyriales</taxon>
        <taxon>Herpotrichiellaceae</taxon>
        <taxon>Exophiala</taxon>
    </lineage>
</organism>
<evidence type="ECO:0000313" key="5">
    <source>
        <dbReference type="Proteomes" id="UP001203852"/>
    </source>
</evidence>
<feature type="signal peptide" evidence="3">
    <location>
        <begin position="1"/>
        <end position="17"/>
    </location>
</feature>
<feature type="region of interest" description="Disordered" evidence="2">
    <location>
        <begin position="569"/>
        <end position="593"/>
    </location>
</feature>
<dbReference type="InterPro" id="IPR006941">
    <property type="entry name" value="RNase_CAF1"/>
</dbReference>
<keyword evidence="3" id="KW-0732">Signal</keyword>
<dbReference type="GO" id="GO:0000175">
    <property type="term" value="F:3'-5'-RNA exonuclease activity"/>
    <property type="evidence" value="ECO:0007669"/>
    <property type="project" value="TreeGrafter"/>
</dbReference>
<sequence length="640" mass="71971">MPTFFRRLFALPSRLLGFPLSLLPRPSPPKQSPFPCAMDITNATFPQELIKIIQHIADSQFISFDLEFSGVAGRRPGGGSGKLSLQEYYQDLRSAAQIYQILQIGLTVVTEDVEKGRYVARPYNFNLSPLPATKEQVFRRVWSYNSGAISFLMRNGFNVERPLTQGVHYLSRQEEDEVRKKLIEDDRARSKIPDMTLKDDDSVLVEHIKQRVNEWQSLPKDEQEDYLNIPAEDAKDPIPSLLNRYQVRLTHQTVRNEYPKLKTQGMGHFVQITNPTAEQQANEKEVREDMREREVAHAVGFRWLLEAIMGGDLSKLPHFYVKAAFPEEKAPADIQGYLDSLQTQLKSRPRIFVGHNCLTDVINLYRCFIGDLPERVDDFKAGLHELFPFILDTKYVAGIGSKRWADTSLQSVESDLSSVEVPRIHLPQGFDHYLHAANYHEAGFDSFVTGKIGLKLIGKLKREGKEIKTLTERSDTAVVEEKSPAQSGGGQRHLKTSVVEVLTAPLYAAKSILTGSDNSTQQLAGSATAADPTESTVVTSSKREGQQAQGLSGERKKVKTVSQKSNIFNMLEDGPPEVSEEPDADEEEAENQRRIAEMVKKGELLPRWEEDADFWKLVSNKLQANACEEGVLDISQSAKA</sequence>
<dbReference type="SUPFAM" id="SSF53098">
    <property type="entry name" value="Ribonuclease H-like"/>
    <property type="match status" value="1"/>
</dbReference>
<keyword evidence="5" id="KW-1185">Reference proteome</keyword>
<dbReference type="PANTHER" id="PTHR15092">
    <property type="entry name" value="POLY A -SPECIFIC RIBONUCLEASE/TARGET OF EGR1, MEMBER 1"/>
    <property type="match status" value="1"/>
</dbReference>
<dbReference type="AlphaFoldDB" id="A0AAN6DNH6"/>
<evidence type="ECO:0000256" key="3">
    <source>
        <dbReference type="SAM" id="SignalP"/>
    </source>
</evidence>
<comment type="caution">
    <text evidence="4">The sequence shown here is derived from an EMBL/GenBank/DDBJ whole genome shotgun (WGS) entry which is preliminary data.</text>
</comment>